<comment type="function">
    <text evidence="3 4">Participates actively in the response to hyperosmotic and heat shock by preventing the aggregation of stress-denatured proteins, in association with DnaK and GrpE. It is the nucleotide exchange factor for DnaK and may function as a thermosensor. Unfolded proteins bind initially to DnaJ; upon interaction with the DnaJ-bound protein, DnaK hydrolyzes its bound ATP, resulting in the formation of a stable complex. GrpE releases ADP from DnaK; ATP binding to DnaK triggers the release of the substrate protein, thus completing the reaction cycle. Several rounds of ATP-dependent interactions between DnaJ, DnaK and GrpE are required for fully efficient folding.</text>
</comment>
<organism evidence="8 9">
    <name type="scientific">Streptomyces cynarae</name>
    <dbReference type="NCBI Taxonomy" id="2981134"/>
    <lineage>
        <taxon>Bacteria</taxon>
        <taxon>Bacillati</taxon>
        <taxon>Actinomycetota</taxon>
        <taxon>Actinomycetes</taxon>
        <taxon>Kitasatosporales</taxon>
        <taxon>Streptomycetaceae</taxon>
        <taxon>Streptomyces</taxon>
    </lineage>
</organism>
<dbReference type="InterPro" id="IPR009012">
    <property type="entry name" value="GrpE_head"/>
</dbReference>
<dbReference type="SUPFAM" id="SSF58014">
    <property type="entry name" value="Coiled-coil domain of nucleotide exchange factor GrpE"/>
    <property type="match status" value="1"/>
</dbReference>
<keyword evidence="3" id="KW-0963">Cytoplasm</keyword>
<dbReference type="InterPro" id="IPR000740">
    <property type="entry name" value="GrpE"/>
</dbReference>
<keyword evidence="3 4" id="KW-0346">Stress response</keyword>
<dbReference type="Gene3D" id="2.30.22.10">
    <property type="entry name" value="Head domain of nucleotide exchange factor GrpE"/>
    <property type="match status" value="1"/>
</dbReference>
<evidence type="ECO:0000313" key="8">
    <source>
        <dbReference type="EMBL" id="UXY18038.1"/>
    </source>
</evidence>
<evidence type="ECO:0000256" key="2">
    <source>
        <dbReference type="ARBA" id="ARBA00023186"/>
    </source>
</evidence>
<dbReference type="HAMAP" id="MF_01151">
    <property type="entry name" value="GrpE"/>
    <property type="match status" value="1"/>
</dbReference>
<dbReference type="RefSeq" id="WP_263228260.1">
    <property type="nucleotide sequence ID" value="NZ_CP106793.1"/>
</dbReference>
<evidence type="ECO:0000256" key="1">
    <source>
        <dbReference type="ARBA" id="ARBA00009054"/>
    </source>
</evidence>
<protein>
    <recommendedName>
        <fullName evidence="3 4">Protein GrpE</fullName>
    </recommendedName>
    <alternativeName>
        <fullName evidence="3">HSP-70 cofactor</fullName>
    </alternativeName>
</protein>
<reference evidence="8" key="1">
    <citation type="submission" date="2022-10" db="EMBL/GenBank/DDBJ databases">
        <authorList>
            <person name="Mo P."/>
        </authorList>
    </citation>
    <scope>NUCLEOTIDE SEQUENCE</scope>
    <source>
        <strain evidence="8">HUAS 13-4</strain>
    </source>
</reference>
<name>A0ABY6DWF3_9ACTN</name>
<evidence type="ECO:0000256" key="7">
    <source>
        <dbReference type="SAM" id="MobiDB-lite"/>
    </source>
</evidence>
<dbReference type="EMBL" id="CP106793">
    <property type="protein sequence ID" value="UXY18038.1"/>
    <property type="molecule type" value="Genomic_DNA"/>
</dbReference>
<feature type="compositionally biased region" description="Basic and acidic residues" evidence="7">
    <location>
        <begin position="164"/>
        <end position="174"/>
    </location>
</feature>
<dbReference type="Gene3D" id="3.90.20.20">
    <property type="match status" value="1"/>
</dbReference>
<proteinExistence type="inferred from homology"/>
<gene>
    <name evidence="3 8" type="primary">grpE</name>
    <name evidence="8" type="ORF">N8I84_04350</name>
</gene>
<dbReference type="InterPro" id="IPR013805">
    <property type="entry name" value="GrpE_CC"/>
</dbReference>
<dbReference type="Pfam" id="PF01025">
    <property type="entry name" value="GrpE"/>
    <property type="match status" value="1"/>
</dbReference>
<feature type="coiled-coil region" evidence="6">
    <location>
        <begin position="15"/>
        <end position="42"/>
    </location>
</feature>
<evidence type="ECO:0000256" key="4">
    <source>
        <dbReference type="RuleBase" id="RU000639"/>
    </source>
</evidence>
<evidence type="ECO:0000256" key="6">
    <source>
        <dbReference type="SAM" id="Coils"/>
    </source>
</evidence>
<feature type="region of interest" description="Disordered" evidence="7">
    <location>
        <begin position="141"/>
        <end position="174"/>
    </location>
</feature>
<dbReference type="PROSITE" id="PS01071">
    <property type="entry name" value="GRPE"/>
    <property type="match status" value="1"/>
</dbReference>
<evidence type="ECO:0000256" key="5">
    <source>
        <dbReference type="RuleBase" id="RU004478"/>
    </source>
</evidence>
<comment type="similarity">
    <text evidence="1 3 5">Belongs to the GrpE family.</text>
</comment>
<dbReference type="SUPFAM" id="SSF51064">
    <property type="entry name" value="Head domain of nucleotide exchange factor GrpE"/>
    <property type="match status" value="1"/>
</dbReference>
<keyword evidence="2 3" id="KW-0143">Chaperone</keyword>
<keyword evidence="6" id="KW-0175">Coiled coil</keyword>
<sequence length="174" mass="19053">MDRSRPQSTELRRLLDERTTDLQRVKAEYDNYRKQVRRDRMAVREIAVENVLRSLLPVLDAVEAARRQEAMTPGVKAVAEVLETQLGSVGLQAFGEEGEPFDPEWHEAVTHVVAPDADGLTCTEILTPGYRVGDRLLRPARVTVTGPPPSGATRVDEGNAGERAAAERGDPAAG</sequence>
<comment type="subunit">
    <text evidence="3">Homodimer.</text>
</comment>
<comment type="subcellular location">
    <subcellularLocation>
        <location evidence="3">Cytoplasm</location>
    </subcellularLocation>
</comment>
<dbReference type="CDD" id="cd00446">
    <property type="entry name" value="GrpE"/>
    <property type="match status" value="1"/>
</dbReference>
<dbReference type="PANTHER" id="PTHR21237">
    <property type="entry name" value="GRPE PROTEIN"/>
    <property type="match status" value="1"/>
</dbReference>
<dbReference type="PANTHER" id="PTHR21237:SF23">
    <property type="entry name" value="GRPE PROTEIN HOMOLOG, MITOCHONDRIAL"/>
    <property type="match status" value="1"/>
</dbReference>
<dbReference type="PRINTS" id="PR00773">
    <property type="entry name" value="GRPEPROTEIN"/>
</dbReference>
<keyword evidence="9" id="KW-1185">Reference proteome</keyword>
<evidence type="ECO:0000256" key="3">
    <source>
        <dbReference type="HAMAP-Rule" id="MF_01151"/>
    </source>
</evidence>
<dbReference type="Proteomes" id="UP001061298">
    <property type="component" value="Chromosome"/>
</dbReference>
<accession>A0ABY6DWF3</accession>
<evidence type="ECO:0000313" key="9">
    <source>
        <dbReference type="Proteomes" id="UP001061298"/>
    </source>
</evidence>